<dbReference type="EnsemblMetazoa" id="ADIR010655-RA">
    <property type="protein sequence ID" value="ADIR010655-PA"/>
    <property type="gene ID" value="ADIR010655"/>
</dbReference>
<evidence type="ECO:0000256" key="1">
    <source>
        <dbReference type="ARBA" id="ARBA00004167"/>
    </source>
</evidence>
<protein>
    <recommendedName>
        <fullName evidence="3">Single-pass membrane and coiled-coil domain-containing protein 4 homolog</fullName>
    </recommendedName>
</protein>
<evidence type="ECO:0000256" key="6">
    <source>
        <dbReference type="ARBA" id="ARBA00023054"/>
    </source>
</evidence>
<name>A0A182NSL5_9DIPT</name>
<organism evidence="10 11">
    <name type="scientific">Anopheles dirus</name>
    <dbReference type="NCBI Taxonomy" id="7168"/>
    <lineage>
        <taxon>Eukaryota</taxon>
        <taxon>Metazoa</taxon>
        <taxon>Ecdysozoa</taxon>
        <taxon>Arthropoda</taxon>
        <taxon>Hexapoda</taxon>
        <taxon>Insecta</taxon>
        <taxon>Pterygota</taxon>
        <taxon>Neoptera</taxon>
        <taxon>Endopterygota</taxon>
        <taxon>Diptera</taxon>
        <taxon>Nematocera</taxon>
        <taxon>Culicoidea</taxon>
        <taxon>Culicidae</taxon>
        <taxon>Anophelinae</taxon>
        <taxon>Anopheles</taxon>
    </lineage>
</organism>
<feature type="transmembrane region" description="Helical" evidence="9">
    <location>
        <begin position="121"/>
        <end position="139"/>
    </location>
</feature>
<dbReference type="InterPro" id="IPR036869">
    <property type="entry name" value="J_dom_sf"/>
</dbReference>
<dbReference type="VEuPathDB" id="VectorBase:ADIR010655"/>
<evidence type="ECO:0000256" key="4">
    <source>
        <dbReference type="ARBA" id="ARBA00022692"/>
    </source>
</evidence>
<evidence type="ECO:0000313" key="10">
    <source>
        <dbReference type="EnsemblMetazoa" id="ADIR010655-PA"/>
    </source>
</evidence>
<feature type="transmembrane region" description="Helical" evidence="9">
    <location>
        <begin position="207"/>
        <end position="231"/>
    </location>
</feature>
<sequence>MTSSIILAGLGLAVVGYGGRALLRQMPNAATKMQEALKNLPKFDAEMMANSKYYRGGFDPKMNKREASLILGVSPSASKTKTALKYKMARLGRGGQTKETRKQRQERKEENMKIQQQLKTIVLPTVGVIFLCIVVYVFLKTRPRFEELYGRVPLRFLFDFDIETTQKTMDTVVNRSVDASIALESTAPVTESINISKRYPADRSDNLYFLFIPLAVLVTIMLLSVVVYLMARRRHKIMSRYSYVPSFSFESSDMDDEREDRETDHLLKGGKLRLEEEEEASAVNPFASRTAGRYGGSHELFA</sequence>
<keyword evidence="4 9" id="KW-0812">Transmembrane</keyword>
<evidence type="ECO:0000256" key="7">
    <source>
        <dbReference type="ARBA" id="ARBA00023136"/>
    </source>
</evidence>
<evidence type="ECO:0000256" key="3">
    <source>
        <dbReference type="ARBA" id="ARBA00017028"/>
    </source>
</evidence>
<dbReference type="Pfam" id="PF15012">
    <property type="entry name" value="DUF4519"/>
    <property type="match status" value="1"/>
</dbReference>
<evidence type="ECO:0000256" key="9">
    <source>
        <dbReference type="SAM" id="Phobius"/>
    </source>
</evidence>
<keyword evidence="6" id="KW-0175">Coiled coil</keyword>
<evidence type="ECO:0000256" key="8">
    <source>
        <dbReference type="SAM" id="MobiDB-lite"/>
    </source>
</evidence>
<dbReference type="Gene3D" id="1.10.287.110">
    <property type="entry name" value="DnaJ domain"/>
    <property type="match status" value="1"/>
</dbReference>
<dbReference type="PANTHER" id="PTHR34644">
    <property type="entry name" value="SINGLE-PASS MEMBRANE AND COILED-COIL DOMAIN-CONTAINING PROTEIN 4"/>
    <property type="match status" value="1"/>
</dbReference>
<keyword evidence="7 9" id="KW-0472">Membrane</keyword>
<keyword evidence="11" id="KW-1185">Reference proteome</keyword>
<dbReference type="GO" id="GO:0016020">
    <property type="term" value="C:membrane"/>
    <property type="evidence" value="ECO:0007669"/>
    <property type="project" value="UniProtKB-SubCell"/>
</dbReference>
<feature type="region of interest" description="Disordered" evidence="8">
    <location>
        <begin position="250"/>
        <end position="270"/>
    </location>
</feature>
<dbReference type="AlphaFoldDB" id="A0A182NSL5"/>
<dbReference type="InterPro" id="IPR027960">
    <property type="entry name" value="DUF4519"/>
</dbReference>
<feature type="transmembrane region" description="Helical" evidence="9">
    <location>
        <begin position="6"/>
        <end position="23"/>
    </location>
</feature>
<comment type="similarity">
    <text evidence="2">Belongs to the SMCO4 family.</text>
</comment>
<comment type="subcellular location">
    <subcellularLocation>
        <location evidence="1">Membrane</location>
        <topology evidence="1">Single-pass membrane protein</topology>
    </subcellularLocation>
</comment>
<evidence type="ECO:0000313" key="11">
    <source>
        <dbReference type="Proteomes" id="UP000075884"/>
    </source>
</evidence>
<accession>A0A182NSL5</accession>
<proteinExistence type="inferred from homology"/>
<dbReference type="PANTHER" id="PTHR34644:SF2">
    <property type="entry name" value="SINGLE-PASS MEMBRANE AND COILED-COIL DOMAIN-CONTAINING PROTEIN 4"/>
    <property type="match status" value="1"/>
</dbReference>
<reference evidence="11" key="1">
    <citation type="submission" date="2013-03" db="EMBL/GenBank/DDBJ databases">
        <title>The Genome Sequence of Anopheles dirus WRAIR2.</title>
        <authorList>
            <consortium name="The Broad Institute Genomics Platform"/>
            <person name="Neafsey D.E."/>
            <person name="Walton C."/>
            <person name="Walker B."/>
            <person name="Young S.K."/>
            <person name="Zeng Q."/>
            <person name="Gargeya S."/>
            <person name="Fitzgerald M."/>
            <person name="Haas B."/>
            <person name="Abouelleil A."/>
            <person name="Allen A.W."/>
            <person name="Alvarado L."/>
            <person name="Arachchi H.M."/>
            <person name="Berlin A.M."/>
            <person name="Chapman S.B."/>
            <person name="Gainer-Dewar J."/>
            <person name="Goldberg J."/>
            <person name="Griggs A."/>
            <person name="Gujja S."/>
            <person name="Hansen M."/>
            <person name="Howarth C."/>
            <person name="Imamovic A."/>
            <person name="Ireland A."/>
            <person name="Larimer J."/>
            <person name="McCowan C."/>
            <person name="Murphy C."/>
            <person name="Pearson M."/>
            <person name="Poon T.W."/>
            <person name="Priest M."/>
            <person name="Roberts A."/>
            <person name="Saif S."/>
            <person name="Shea T."/>
            <person name="Sisk P."/>
            <person name="Sykes S."/>
            <person name="Wortman J."/>
            <person name="Nusbaum C."/>
            <person name="Birren B."/>
        </authorList>
    </citation>
    <scope>NUCLEOTIDE SEQUENCE [LARGE SCALE GENOMIC DNA]</scope>
    <source>
        <strain evidence="11">WRAIR2</strain>
    </source>
</reference>
<keyword evidence="5 9" id="KW-1133">Transmembrane helix</keyword>
<dbReference type="STRING" id="7168.A0A182NSL5"/>
<evidence type="ECO:0000256" key="5">
    <source>
        <dbReference type="ARBA" id="ARBA00022989"/>
    </source>
</evidence>
<reference evidence="10" key="2">
    <citation type="submission" date="2020-05" db="UniProtKB">
        <authorList>
            <consortium name="EnsemblMetazoa"/>
        </authorList>
    </citation>
    <scope>IDENTIFICATION</scope>
    <source>
        <strain evidence="10">WRAIR2</strain>
    </source>
</reference>
<evidence type="ECO:0000256" key="2">
    <source>
        <dbReference type="ARBA" id="ARBA00009202"/>
    </source>
</evidence>
<dbReference type="Proteomes" id="UP000075884">
    <property type="component" value="Unassembled WGS sequence"/>
</dbReference>